<dbReference type="Pfam" id="PF01475">
    <property type="entry name" value="FUR"/>
    <property type="match status" value="1"/>
</dbReference>
<dbReference type="Proteomes" id="UP000824002">
    <property type="component" value="Unassembled WGS sequence"/>
</dbReference>
<feature type="binding site" evidence="11">
    <location>
        <position position="135"/>
    </location>
    <ligand>
        <name>Zn(2+)</name>
        <dbReference type="ChEBI" id="CHEBI:29105"/>
    </ligand>
</feature>
<gene>
    <name evidence="13" type="ORF">IAB51_01935</name>
</gene>
<dbReference type="GO" id="GO:0008270">
    <property type="term" value="F:zinc ion binding"/>
    <property type="evidence" value="ECO:0007669"/>
    <property type="project" value="TreeGrafter"/>
</dbReference>
<evidence type="ECO:0000256" key="2">
    <source>
        <dbReference type="ARBA" id="ARBA00007957"/>
    </source>
</evidence>
<keyword evidence="8" id="KW-0805">Transcription regulation</keyword>
<protein>
    <submittedName>
        <fullName evidence="13">Transcriptional repressor</fullName>
    </submittedName>
</protein>
<dbReference type="Gene3D" id="1.10.10.10">
    <property type="entry name" value="Winged helix-like DNA-binding domain superfamily/Winged helix DNA-binding domain"/>
    <property type="match status" value="1"/>
</dbReference>
<evidence type="ECO:0000256" key="7">
    <source>
        <dbReference type="ARBA" id="ARBA00022833"/>
    </source>
</evidence>
<feature type="binding site" evidence="12">
    <location>
        <position position="89"/>
    </location>
    <ligand>
        <name>Fe cation</name>
        <dbReference type="ChEBI" id="CHEBI:24875"/>
    </ligand>
</feature>
<dbReference type="InterPro" id="IPR036390">
    <property type="entry name" value="WH_DNA-bd_sf"/>
</dbReference>
<keyword evidence="10" id="KW-0804">Transcription</keyword>
<comment type="cofactor">
    <cofactor evidence="12">
        <name>Mn(2+)</name>
        <dbReference type="ChEBI" id="CHEBI:29035"/>
    </cofactor>
    <cofactor evidence="12">
        <name>Fe(2+)</name>
        <dbReference type="ChEBI" id="CHEBI:29033"/>
    </cofactor>
    <text evidence="12">Binds 1 Mn(2+) or Fe(2+) ion per subunit.</text>
</comment>
<reference evidence="13" key="2">
    <citation type="journal article" date="2021" name="PeerJ">
        <title>Extensive microbial diversity within the chicken gut microbiome revealed by metagenomics and culture.</title>
        <authorList>
            <person name="Gilroy R."/>
            <person name="Ravi A."/>
            <person name="Getino M."/>
            <person name="Pursley I."/>
            <person name="Horton D.L."/>
            <person name="Alikhan N.F."/>
            <person name="Baker D."/>
            <person name="Gharbi K."/>
            <person name="Hall N."/>
            <person name="Watson M."/>
            <person name="Adriaenssens E.M."/>
            <person name="Foster-Nyarko E."/>
            <person name="Jarju S."/>
            <person name="Secka A."/>
            <person name="Antonio M."/>
            <person name="Oren A."/>
            <person name="Chaudhuri R.R."/>
            <person name="La Ragione R."/>
            <person name="Hildebrand F."/>
            <person name="Pallen M.J."/>
        </authorList>
    </citation>
    <scope>NUCLEOTIDE SEQUENCE</scope>
    <source>
        <strain evidence="13">CHK199-13235</strain>
    </source>
</reference>
<keyword evidence="9" id="KW-0238">DNA-binding</keyword>
<evidence type="ECO:0000256" key="11">
    <source>
        <dbReference type="PIRSR" id="PIRSR602481-1"/>
    </source>
</evidence>
<dbReference type="GO" id="GO:0005829">
    <property type="term" value="C:cytosol"/>
    <property type="evidence" value="ECO:0007669"/>
    <property type="project" value="TreeGrafter"/>
</dbReference>
<proteinExistence type="inferred from homology"/>
<dbReference type="EMBL" id="DVJP01000018">
    <property type="protein sequence ID" value="HIS75547.1"/>
    <property type="molecule type" value="Genomic_DNA"/>
</dbReference>
<evidence type="ECO:0000256" key="10">
    <source>
        <dbReference type="ARBA" id="ARBA00023163"/>
    </source>
</evidence>
<keyword evidence="6 11" id="KW-0479">Metal-binding</keyword>
<evidence type="ECO:0000256" key="3">
    <source>
        <dbReference type="ARBA" id="ARBA00011738"/>
    </source>
</evidence>
<evidence type="ECO:0000313" key="13">
    <source>
        <dbReference type="EMBL" id="HIS75547.1"/>
    </source>
</evidence>
<evidence type="ECO:0000256" key="1">
    <source>
        <dbReference type="ARBA" id="ARBA00004496"/>
    </source>
</evidence>
<evidence type="ECO:0000256" key="9">
    <source>
        <dbReference type="ARBA" id="ARBA00023125"/>
    </source>
</evidence>
<dbReference type="CDD" id="cd07153">
    <property type="entry name" value="Fur_like"/>
    <property type="match status" value="1"/>
</dbReference>
<evidence type="ECO:0000256" key="8">
    <source>
        <dbReference type="ARBA" id="ARBA00023015"/>
    </source>
</evidence>
<comment type="caution">
    <text evidence="13">The sequence shown here is derived from an EMBL/GenBank/DDBJ whole genome shotgun (WGS) entry which is preliminary data.</text>
</comment>
<evidence type="ECO:0000256" key="6">
    <source>
        <dbReference type="ARBA" id="ARBA00022723"/>
    </source>
</evidence>
<keyword evidence="7 11" id="KW-0862">Zinc</keyword>
<evidence type="ECO:0000313" key="14">
    <source>
        <dbReference type="Proteomes" id="UP000824002"/>
    </source>
</evidence>
<feature type="binding site" evidence="11">
    <location>
        <position position="98"/>
    </location>
    <ligand>
        <name>Zn(2+)</name>
        <dbReference type="ChEBI" id="CHEBI:29105"/>
    </ligand>
</feature>
<dbReference type="GO" id="GO:0000976">
    <property type="term" value="F:transcription cis-regulatory region binding"/>
    <property type="evidence" value="ECO:0007669"/>
    <property type="project" value="TreeGrafter"/>
</dbReference>
<dbReference type="GO" id="GO:0045892">
    <property type="term" value="P:negative regulation of DNA-templated transcription"/>
    <property type="evidence" value="ECO:0007669"/>
    <property type="project" value="TreeGrafter"/>
</dbReference>
<keyword evidence="12" id="KW-0408">Iron</keyword>
<dbReference type="GO" id="GO:1900376">
    <property type="term" value="P:regulation of secondary metabolite biosynthetic process"/>
    <property type="evidence" value="ECO:0007669"/>
    <property type="project" value="TreeGrafter"/>
</dbReference>
<dbReference type="Gene3D" id="3.30.1490.190">
    <property type="match status" value="1"/>
</dbReference>
<accession>A0A9D1JZA8</accession>
<evidence type="ECO:0000256" key="4">
    <source>
        <dbReference type="ARBA" id="ARBA00022490"/>
    </source>
</evidence>
<evidence type="ECO:0000256" key="12">
    <source>
        <dbReference type="PIRSR" id="PIRSR602481-2"/>
    </source>
</evidence>
<comment type="similarity">
    <text evidence="2">Belongs to the Fur family.</text>
</comment>
<keyword evidence="4" id="KW-0963">Cytoplasm</keyword>
<name>A0A9D1JZA8_9FIRM</name>
<reference evidence="13" key="1">
    <citation type="submission" date="2020-10" db="EMBL/GenBank/DDBJ databases">
        <authorList>
            <person name="Gilroy R."/>
        </authorList>
    </citation>
    <scope>NUCLEOTIDE SEQUENCE</scope>
    <source>
        <strain evidence="13">CHK199-13235</strain>
    </source>
</reference>
<feature type="binding site" evidence="11">
    <location>
        <position position="138"/>
    </location>
    <ligand>
        <name>Zn(2+)</name>
        <dbReference type="ChEBI" id="CHEBI:29105"/>
    </ligand>
</feature>
<dbReference type="InterPro" id="IPR002481">
    <property type="entry name" value="FUR"/>
</dbReference>
<dbReference type="PANTHER" id="PTHR33202:SF2">
    <property type="entry name" value="FERRIC UPTAKE REGULATION PROTEIN"/>
    <property type="match status" value="1"/>
</dbReference>
<dbReference type="InterPro" id="IPR036388">
    <property type="entry name" value="WH-like_DNA-bd_sf"/>
</dbReference>
<comment type="subcellular location">
    <subcellularLocation>
        <location evidence="1">Cytoplasm</location>
    </subcellularLocation>
</comment>
<evidence type="ECO:0000256" key="5">
    <source>
        <dbReference type="ARBA" id="ARBA00022491"/>
    </source>
</evidence>
<comment type="subunit">
    <text evidence="3">Homodimer.</text>
</comment>
<dbReference type="PANTHER" id="PTHR33202">
    <property type="entry name" value="ZINC UPTAKE REGULATION PROTEIN"/>
    <property type="match status" value="1"/>
</dbReference>
<feature type="binding site" evidence="11">
    <location>
        <position position="95"/>
    </location>
    <ligand>
        <name>Zn(2+)</name>
        <dbReference type="ChEBI" id="CHEBI:29105"/>
    </ligand>
</feature>
<feature type="binding site" evidence="12">
    <location>
        <position position="127"/>
    </location>
    <ligand>
        <name>Fe cation</name>
        <dbReference type="ChEBI" id="CHEBI:24875"/>
    </ligand>
</feature>
<feature type="binding site" evidence="12">
    <location>
        <position position="110"/>
    </location>
    <ligand>
        <name>Fe cation</name>
        <dbReference type="ChEBI" id="CHEBI:24875"/>
    </ligand>
</feature>
<dbReference type="SUPFAM" id="SSF46785">
    <property type="entry name" value="Winged helix' DNA-binding domain"/>
    <property type="match status" value="1"/>
</dbReference>
<dbReference type="GO" id="GO:0003700">
    <property type="term" value="F:DNA-binding transcription factor activity"/>
    <property type="evidence" value="ECO:0007669"/>
    <property type="project" value="InterPro"/>
</dbReference>
<dbReference type="InterPro" id="IPR043135">
    <property type="entry name" value="Fur_C"/>
</dbReference>
<organism evidence="13 14">
    <name type="scientific">Candidatus Merdivicinus excrementipullorum</name>
    <dbReference type="NCBI Taxonomy" id="2840867"/>
    <lineage>
        <taxon>Bacteria</taxon>
        <taxon>Bacillati</taxon>
        <taxon>Bacillota</taxon>
        <taxon>Clostridia</taxon>
        <taxon>Eubacteriales</taxon>
        <taxon>Oscillospiraceae</taxon>
        <taxon>Oscillospiraceae incertae sedis</taxon>
        <taxon>Candidatus Merdivicinus</taxon>
    </lineage>
</organism>
<comment type="cofactor">
    <cofactor evidence="11">
        <name>Zn(2+)</name>
        <dbReference type="ChEBI" id="CHEBI:29105"/>
    </cofactor>
    <text evidence="11">Binds 1 zinc ion per subunit.</text>
</comment>
<sequence length="141" mass="15917">MERKDAASLLKNAGLKITRQRQMILELFLDAKQHLSAEEVFLTLKDKGEDFGLATVYRTLAVLEEQGILDKSDAPGSASQRYFPAAHEHQHQLICTRCGKVIYLDECPAEEYLHRLAEDYGFQITGHSFQIYGLCPGCREG</sequence>
<dbReference type="AlphaFoldDB" id="A0A9D1JZA8"/>
<keyword evidence="5" id="KW-0678">Repressor</keyword>